<dbReference type="RefSeq" id="WP_055161497.1">
    <property type="nucleotide sequence ID" value="NZ_CABIWZ010000007.1"/>
</dbReference>
<dbReference type="Proteomes" id="UP000095546">
    <property type="component" value="Unassembled WGS sequence"/>
</dbReference>
<dbReference type="AlphaFoldDB" id="A0A173ZFZ8"/>
<keyword evidence="3" id="KW-1185">Reference proteome</keyword>
<dbReference type="GO" id="GO:0030976">
    <property type="term" value="F:thiamine pyrophosphate binding"/>
    <property type="evidence" value="ECO:0007669"/>
    <property type="project" value="TreeGrafter"/>
</dbReference>
<dbReference type="GO" id="GO:0030288">
    <property type="term" value="C:outer membrane-bounded periplasmic space"/>
    <property type="evidence" value="ECO:0007669"/>
    <property type="project" value="TreeGrafter"/>
</dbReference>
<evidence type="ECO:0000313" key="2">
    <source>
        <dbReference type="EMBL" id="CUN74138.1"/>
    </source>
</evidence>
<dbReference type="SUPFAM" id="SSF53850">
    <property type="entry name" value="Periplasmic binding protein-like II"/>
    <property type="match status" value="1"/>
</dbReference>
<name>A0A173ZFZ8_9FIRM</name>
<proteinExistence type="predicted"/>
<organism evidence="2 3">
    <name type="scientific">Mitsuokella jalaludinii</name>
    <dbReference type="NCBI Taxonomy" id="187979"/>
    <lineage>
        <taxon>Bacteria</taxon>
        <taxon>Bacillati</taxon>
        <taxon>Bacillota</taxon>
        <taxon>Negativicutes</taxon>
        <taxon>Selenomonadales</taxon>
        <taxon>Selenomonadaceae</taxon>
        <taxon>Mitsuokella</taxon>
    </lineage>
</organism>
<dbReference type="InterPro" id="IPR006059">
    <property type="entry name" value="SBP"/>
</dbReference>
<dbReference type="GO" id="GO:0015888">
    <property type="term" value="P:thiamine transport"/>
    <property type="evidence" value="ECO:0007669"/>
    <property type="project" value="TreeGrafter"/>
</dbReference>
<sequence length="347" mass="38381">MRRYTTLLLTAFLLLAIVIAGSAYLAGTGHIDHRTRAQEITVLTTLPAEEAEILSQAYEDSSGVHVTFVPLSSADVLERAKAQAGSPQKSGPAMVLADWQTLGQASRSGYLVPYLSERGDMVAAAFRQDDGYWMGVWYDPIIFCINRDYLISLHTDIPDTWQALADQDGRIGITDFMAADASSNLLYAMDAEFGDEKTLELLDKIHPRVVQYARYLSNPVRQAGMGEVDISIAVESETLRYIHDGYPLQIIYPADGTTAWITGTGILAGSGDRERGLAQNFADWLLSDEAQLALQSHNYFFVPTNPGTMAYQSFPGKNLTLFTQTPQLSAAEKHDLLDTWAREIRFK</sequence>
<reference evidence="2 3" key="1">
    <citation type="submission" date="2015-09" db="EMBL/GenBank/DDBJ databases">
        <authorList>
            <consortium name="Pathogen Informatics"/>
        </authorList>
    </citation>
    <scope>NUCLEOTIDE SEQUENCE [LARGE SCALE GENOMIC DNA]</scope>
    <source>
        <strain evidence="2 3">2789STDY5608828</strain>
    </source>
</reference>
<dbReference type="EMBL" id="CYYU01000007">
    <property type="protein sequence ID" value="CUN74138.1"/>
    <property type="molecule type" value="Genomic_DNA"/>
</dbReference>
<dbReference type="STRING" id="187979.ERS852385_01242"/>
<accession>A0A173ZFZ8</accession>
<evidence type="ECO:0000313" key="3">
    <source>
        <dbReference type="Proteomes" id="UP000095546"/>
    </source>
</evidence>
<dbReference type="PANTHER" id="PTHR30006">
    <property type="entry name" value="THIAMINE-BINDING PERIPLASMIC PROTEIN-RELATED"/>
    <property type="match status" value="1"/>
</dbReference>
<dbReference type="OrthoDB" id="3034376at2"/>
<dbReference type="PANTHER" id="PTHR30006:SF2">
    <property type="entry name" value="ABC TRANSPORTER SUBSTRATE-BINDING PROTEIN"/>
    <property type="match status" value="1"/>
</dbReference>
<dbReference type="eggNOG" id="COG1840">
    <property type="taxonomic scope" value="Bacteria"/>
</dbReference>
<evidence type="ECO:0000256" key="1">
    <source>
        <dbReference type="ARBA" id="ARBA00022729"/>
    </source>
</evidence>
<dbReference type="GO" id="GO:0030975">
    <property type="term" value="F:thiamine binding"/>
    <property type="evidence" value="ECO:0007669"/>
    <property type="project" value="TreeGrafter"/>
</dbReference>
<gene>
    <name evidence="2" type="ORF">ERS852385_01242</name>
</gene>
<dbReference type="Pfam" id="PF13416">
    <property type="entry name" value="SBP_bac_8"/>
    <property type="match status" value="1"/>
</dbReference>
<protein>
    <submittedName>
        <fullName evidence="2">2-aminoethylphosphonate ABC transporter substrate-binding protein</fullName>
    </submittedName>
</protein>
<dbReference type="Gene3D" id="3.40.190.10">
    <property type="entry name" value="Periplasmic binding protein-like II"/>
    <property type="match status" value="2"/>
</dbReference>
<keyword evidence="1" id="KW-0732">Signal</keyword>